<keyword evidence="3" id="KW-1185">Reference proteome</keyword>
<organism evidence="2 3">
    <name type="scientific">Stentor coeruleus</name>
    <dbReference type="NCBI Taxonomy" id="5963"/>
    <lineage>
        <taxon>Eukaryota</taxon>
        <taxon>Sar</taxon>
        <taxon>Alveolata</taxon>
        <taxon>Ciliophora</taxon>
        <taxon>Postciliodesmatophora</taxon>
        <taxon>Heterotrichea</taxon>
        <taxon>Heterotrichida</taxon>
        <taxon>Stentoridae</taxon>
        <taxon>Stentor</taxon>
    </lineage>
</organism>
<gene>
    <name evidence="2" type="ORF">SteCoe_6259</name>
</gene>
<sequence length="625" mass="73188">MENFPQLIQSPISSRYNYTQVPRSATTTKKRFITIQTNDYSTELPNSWTSPSPKRTTNNVIYKEISRLEELLDSYEINQKNSRNKELFNEKQKEKDLKIYENFFDSITYCIGQVDTRISKCLSRGWTSYQKLLNKKTIKGNDQNQSSSRTIKYKKDAAIQANDIFEFIDKEDDFEKYIDILNSVISRIDQMNHGKVVKTLRQLLQSLKPIDIPNLSTIPTLHQNIITENPKELVQKYPEYSKNNEISLSRNQLGNLQVTRFTQTGLTFNDIQSWDYLKVMIKDRDREIRYLGERLEKLDKIEKDFNVQHKELCDHKTTLQELGKTACRECKEKVKRIEAKSEEIKELKQAVIKTEVVEIELEKTKNRLKESFLVIGKKNEKIKEMNENLDELVKKMEDIASERELLEQKLANEENLRLMIEEKLQQKLYSNTQLKSTLKEAKKTSKALTVTQKLHLSNREKIKKMLINLTTIDKSNIEQNDFSDTSPKDNNIRYKSPDAFLSSKKSANEMTSKILTPESNESFSINNSDNFSAKLAGVHEDLSENNIMNKDLKEVKQTKEEIILKKLNMTRVEYLGLSKRARMEIFEILLAHNNKCGSECEHLRRVMMIKYRDKGTLYPTKKYNI</sequence>
<accession>A0A1R2CQB3</accession>
<proteinExistence type="predicted"/>
<name>A0A1R2CQB3_9CILI</name>
<evidence type="ECO:0000313" key="3">
    <source>
        <dbReference type="Proteomes" id="UP000187209"/>
    </source>
</evidence>
<evidence type="ECO:0000313" key="2">
    <source>
        <dbReference type="EMBL" id="OMJ91192.1"/>
    </source>
</evidence>
<keyword evidence="1" id="KW-0175">Coiled coil</keyword>
<reference evidence="2 3" key="1">
    <citation type="submission" date="2016-11" db="EMBL/GenBank/DDBJ databases">
        <title>The macronuclear genome of Stentor coeruleus: a giant cell with tiny introns.</title>
        <authorList>
            <person name="Slabodnick M."/>
            <person name="Ruby J.G."/>
            <person name="Reiff S.B."/>
            <person name="Swart E.C."/>
            <person name="Gosai S."/>
            <person name="Prabakaran S."/>
            <person name="Witkowska E."/>
            <person name="Larue G.E."/>
            <person name="Fisher S."/>
            <person name="Freeman R.M."/>
            <person name="Gunawardena J."/>
            <person name="Chu W."/>
            <person name="Stover N.A."/>
            <person name="Gregory B.D."/>
            <person name="Nowacki M."/>
            <person name="Derisi J."/>
            <person name="Roy S.W."/>
            <person name="Marshall W.F."/>
            <person name="Sood P."/>
        </authorList>
    </citation>
    <scope>NUCLEOTIDE SEQUENCE [LARGE SCALE GENOMIC DNA]</scope>
    <source>
        <strain evidence="2">WM001</strain>
    </source>
</reference>
<comment type="caution">
    <text evidence="2">The sequence shown here is derived from an EMBL/GenBank/DDBJ whole genome shotgun (WGS) entry which is preliminary data.</text>
</comment>
<dbReference type="Proteomes" id="UP000187209">
    <property type="component" value="Unassembled WGS sequence"/>
</dbReference>
<dbReference type="AlphaFoldDB" id="A0A1R2CQB3"/>
<dbReference type="EMBL" id="MPUH01000086">
    <property type="protein sequence ID" value="OMJ91192.1"/>
    <property type="molecule type" value="Genomic_DNA"/>
</dbReference>
<feature type="coiled-coil region" evidence="1">
    <location>
        <begin position="327"/>
        <end position="426"/>
    </location>
</feature>
<protein>
    <submittedName>
        <fullName evidence="2">Uncharacterized protein</fullName>
    </submittedName>
</protein>
<evidence type="ECO:0000256" key="1">
    <source>
        <dbReference type="SAM" id="Coils"/>
    </source>
</evidence>
<dbReference type="OrthoDB" id="327682at2759"/>
<feature type="coiled-coil region" evidence="1">
    <location>
        <begin position="58"/>
        <end position="97"/>
    </location>
</feature>